<accession>H3GTL6</accession>
<keyword evidence="4" id="KW-1185">Reference proteome</keyword>
<feature type="coiled-coil region" evidence="1">
    <location>
        <begin position="192"/>
        <end position="222"/>
    </location>
</feature>
<dbReference type="InParanoid" id="H3GTL6"/>
<dbReference type="STRING" id="164328.H3GTL6"/>
<evidence type="ECO:0000256" key="1">
    <source>
        <dbReference type="SAM" id="Coils"/>
    </source>
</evidence>
<keyword evidence="1" id="KW-0175">Coiled coil</keyword>
<evidence type="ECO:0000256" key="2">
    <source>
        <dbReference type="SAM" id="MobiDB-lite"/>
    </source>
</evidence>
<dbReference type="AlphaFoldDB" id="H3GTL6"/>
<reference evidence="3" key="2">
    <citation type="submission" date="2015-06" db="UniProtKB">
        <authorList>
            <consortium name="EnsemblProtists"/>
        </authorList>
    </citation>
    <scope>IDENTIFICATION</scope>
    <source>
        <strain evidence="3">Pr102</strain>
    </source>
</reference>
<dbReference type="Gene3D" id="1.20.58.130">
    <property type="match status" value="1"/>
</dbReference>
<feature type="region of interest" description="Disordered" evidence="2">
    <location>
        <begin position="512"/>
        <end position="533"/>
    </location>
</feature>
<dbReference type="HOGENOM" id="CLU_424231_0_0_1"/>
<feature type="region of interest" description="Disordered" evidence="2">
    <location>
        <begin position="430"/>
        <end position="466"/>
    </location>
</feature>
<feature type="compositionally biased region" description="Low complexity" evidence="2">
    <location>
        <begin position="513"/>
        <end position="531"/>
    </location>
</feature>
<protein>
    <submittedName>
        <fullName evidence="3">Uncharacterized protein</fullName>
    </submittedName>
</protein>
<evidence type="ECO:0000313" key="4">
    <source>
        <dbReference type="Proteomes" id="UP000005238"/>
    </source>
</evidence>
<proteinExistence type="predicted"/>
<name>H3GTL6_PHYRM</name>
<evidence type="ECO:0000313" key="3">
    <source>
        <dbReference type="EnsemblProtists" id="Phyra80496"/>
    </source>
</evidence>
<feature type="compositionally biased region" description="Low complexity" evidence="2">
    <location>
        <begin position="435"/>
        <end position="450"/>
    </location>
</feature>
<dbReference type="EnsemblProtists" id="Phyra80496">
    <property type="protein sequence ID" value="Phyra80496"/>
    <property type="gene ID" value="Phyra80496"/>
</dbReference>
<dbReference type="Proteomes" id="UP000005238">
    <property type="component" value="Unassembled WGS sequence"/>
</dbReference>
<dbReference type="VEuPathDB" id="FungiDB:KRP23_2754"/>
<reference evidence="4" key="1">
    <citation type="journal article" date="2006" name="Science">
        <title>Phytophthora genome sequences uncover evolutionary origins and mechanisms of pathogenesis.</title>
        <authorList>
            <person name="Tyler B.M."/>
            <person name="Tripathy S."/>
            <person name="Zhang X."/>
            <person name="Dehal P."/>
            <person name="Jiang R.H."/>
            <person name="Aerts A."/>
            <person name="Arredondo F.D."/>
            <person name="Baxter L."/>
            <person name="Bensasson D."/>
            <person name="Beynon J.L."/>
            <person name="Chapman J."/>
            <person name="Damasceno C.M."/>
            <person name="Dorrance A.E."/>
            <person name="Dou D."/>
            <person name="Dickerman A.W."/>
            <person name="Dubchak I.L."/>
            <person name="Garbelotto M."/>
            <person name="Gijzen M."/>
            <person name="Gordon S.G."/>
            <person name="Govers F."/>
            <person name="Grunwald N.J."/>
            <person name="Huang W."/>
            <person name="Ivors K.L."/>
            <person name="Jones R.W."/>
            <person name="Kamoun S."/>
            <person name="Krampis K."/>
            <person name="Lamour K.H."/>
            <person name="Lee M.K."/>
            <person name="McDonald W.H."/>
            <person name="Medina M."/>
            <person name="Meijer H.J."/>
            <person name="Nordberg E.K."/>
            <person name="Maclean D.J."/>
            <person name="Ospina-Giraldo M.D."/>
            <person name="Morris P.F."/>
            <person name="Phuntumart V."/>
            <person name="Putnam N.H."/>
            <person name="Rash S."/>
            <person name="Rose J.K."/>
            <person name="Sakihama Y."/>
            <person name="Salamov A.A."/>
            <person name="Savidor A."/>
            <person name="Scheuring C.F."/>
            <person name="Smith B.M."/>
            <person name="Sobral B.W."/>
            <person name="Terry A."/>
            <person name="Torto-Alalibo T.A."/>
            <person name="Win J."/>
            <person name="Xu Z."/>
            <person name="Zhang H."/>
            <person name="Grigoriev I.V."/>
            <person name="Rokhsar D.S."/>
            <person name="Boore J.L."/>
        </authorList>
    </citation>
    <scope>NUCLEOTIDE SEQUENCE [LARGE SCALE GENOMIC DNA]</scope>
    <source>
        <strain evidence="4">Pr102</strain>
    </source>
</reference>
<organism evidence="3 4">
    <name type="scientific">Phytophthora ramorum</name>
    <name type="common">Sudden oak death agent</name>
    <dbReference type="NCBI Taxonomy" id="164328"/>
    <lineage>
        <taxon>Eukaryota</taxon>
        <taxon>Sar</taxon>
        <taxon>Stramenopiles</taxon>
        <taxon>Oomycota</taxon>
        <taxon>Peronosporomycetes</taxon>
        <taxon>Peronosporales</taxon>
        <taxon>Peronosporaceae</taxon>
        <taxon>Phytophthora</taxon>
    </lineage>
</organism>
<dbReference type="EMBL" id="DS566047">
    <property type="status" value="NOT_ANNOTATED_CDS"/>
    <property type="molecule type" value="Genomic_DNA"/>
</dbReference>
<feature type="coiled-coil region" evidence="1">
    <location>
        <begin position="285"/>
        <end position="373"/>
    </location>
</feature>
<sequence>MANNAALTDKHSRTVTSLKQHVAALSRTMSDDVLSNDKYLRAMAGLQQHVVRLSSYTERLVETYLPNWAMQQAGDAALKETYSRAVAALEQRVAVLSRTMADGAASIKDKGSCAVTALEQHLATFFRYSELVVADARKVNQPRADWTMQRLVEMQRMFERDCRLEAQRTRGHRMVAGWKKAPTHESDKDPRVAKLEGEVAALERNNEQLTQLQRKYETEAKEAAGSEQVLSHKVATLKGEVKSLKATHKSEVATLKATHKSEVSTHQSEVESLKAIHKSEVATLKASHQSEVSTLKREVEALKAMHKSEVATLKDEVESLKATHQSEVANIRSVHSLQLDDFDSFRRSSKEAMDKVMKELEEAKAEAVQHSEVIKTLCMKLTALQNSAKTAVASWETVAAYKKLLVVEATKSIEVPVQTQQQCDVPVMVQEQRASGDSSSCSSPSTVSSRSARKATATPVSLEEVEDKAVEVPAQVQQHHTRKQELTLPDEIKRAPANVTSSWMYMDYKSKRSSSVGTSSTSSSPEISPRSTAWWPKKAEPGLLRGGCGVEDHECRQVDGMVGVANWYGKGHSSLPRIVAVPRDAGLISPGAPSNLTSSGTLNQHTSSLASRDPFLSVVADRSWKASGRGVPRLSRPRLKCASSLS</sequence>